<dbReference type="GO" id="GO:0006099">
    <property type="term" value="P:tricarboxylic acid cycle"/>
    <property type="evidence" value="ECO:0007669"/>
    <property type="project" value="UniProtKB-KW"/>
</dbReference>
<dbReference type="AlphaFoldDB" id="A0A3P7NJ44"/>
<evidence type="ECO:0000256" key="3">
    <source>
        <dbReference type="ARBA" id="ARBA00022448"/>
    </source>
</evidence>
<evidence type="ECO:0000313" key="13">
    <source>
        <dbReference type="EMBL" id="VDN09419.1"/>
    </source>
</evidence>
<dbReference type="GO" id="GO:0046872">
    <property type="term" value="F:metal ion binding"/>
    <property type="evidence" value="ECO:0007669"/>
    <property type="project" value="UniProtKB-KW"/>
</dbReference>
<reference evidence="13 14" key="1">
    <citation type="submission" date="2018-11" db="EMBL/GenBank/DDBJ databases">
        <authorList>
            <consortium name="Pathogen Informatics"/>
        </authorList>
    </citation>
    <scope>NUCLEOTIDE SEQUENCE [LARGE SCALE GENOMIC DNA]</scope>
</reference>
<evidence type="ECO:0000256" key="4">
    <source>
        <dbReference type="ARBA" id="ARBA00022692"/>
    </source>
</evidence>
<feature type="transmembrane region" description="Helical" evidence="12">
    <location>
        <begin position="149"/>
        <end position="167"/>
    </location>
</feature>
<comment type="subcellular location">
    <subcellularLocation>
        <location evidence="1 12">Mitochondrion inner membrane</location>
        <topology evidence="1 12">Multi-pass membrane protein</topology>
    </subcellularLocation>
</comment>
<organism evidence="13 14">
    <name type="scientific">Dibothriocephalus latus</name>
    <name type="common">Fish tapeworm</name>
    <name type="synonym">Diphyllobothrium latum</name>
    <dbReference type="NCBI Taxonomy" id="60516"/>
    <lineage>
        <taxon>Eukaryota</taxon>
        <taxon>Metazoa</taxon>
        <taxon>Spiralia</taxon>
        <taxon>Lophotrochozoa</taxon>
        <taxon>Platyhelminthes</taxon>
        <taxon>Cestoda</taxon>
        <taxon>Eucestoda</taxon>
        <taxon>Diphyllobothriidea</taxon>
        <taxon>Diphyllobothriidae</taxon>
        <taxon>Dibothriocephalus</taxon>
    </lineage>
</organism>
<dbReference type="InterPro" id="IPR034804">
    <property type="entry name" value="SQR/QFR_C/D"/>
</dbReference>
<dbReference type="GO" id="GO:0048039">
    <property type="term" value="F:ubiquinone binding"/>
    <property type="evidence" value="ECO:0007669"/>
    <property type="project" value="TreeGrafter"/>
</dbReference>
<protein>
    <recommendedName>
        <fullName evidence="12">Succinate dehydrogenase [ubiquinone] cytochrome b small subunit</fullName>
    </recommendedName>
</protein>
<feature type="transmembrane region" description="Helical" evidence="12">
    <location>
        <begin position="111"/>
        <end position="129"/>
    </location>
</feature>
<dbReference type="InterPro" id="IPR007992">
    <property type="entry name" value="CybS"/>
</dbReference>
<evidence type="ECO:0000256" key="7">
    <source>
        <dbReference type="ARBA" id="ARBA00022989"/>
    </source>
</evidence>
<keyword evidence="6 12" id="KW-0809">Transit peptide</keyword>
<keyword evidence="7 12" id="KW-1133">Transmembrane helix</keyword>
<evidence type="ECO:0000256" key="9">
    <source>
        <dbReference type="ARBA" id="ARBA00023136"/>
    </source>
</evidence>
<keyword evidence="11 12" id="KW-0479">Metal-binding</keyword>
<dbReference type="EMBL" id="UYRU01047026">
    <property type="protein sequence ID" value="VDN09419.1"/>
    <property type="molecule type" value="Genomic_DNA"/>
</dbReference>
<keyword evidence="8 12" id="KW-0496">Mitochondrion</keyword>
<evidence type="ECO:0000256" key="1">
    <source>
        <dbReference type="ARBA" id="ARBA00004448"/>
    </source>
</evidence>
<keyword evidence="4 12" id="KW-0812">Transmembrane</keyword>
<keyword evidence="12" id="KW-0349">Heme</keyword>
<gene>
    <name evidence="13" type="ORF">DILT_LOCUS5250</name>
</gene>
<comment type="similarity">
    <text evidence="2 12">Belongs to the CybS family.</text>
</comment>
<accession>A0A3P7NJ44</accession>
<dbReference type="PANTHER" id="PTHR13337:SF2">
    <property type="entry name" value="SUCCINATE DEHYDROGENASE [UBIQUINONE] CYTOCHROME B SMALL SUBUNIT, MITOCHONDRIAL"/>
    <property type="match status" value="1"/>
</dbReference>
<dbReference type="GO" id="GO:0005743">
    <property type="term" value="C:mitochondrial inner membrane"/>
    <property type="evidence" value="ECO:0007669"/>
    <property type="project" value="UniProtKB-SubCell"/>
</dbReference>
<evidence type="ECO:0000256" key="5">
    <source>
        <dbReference type="ARBA" id="ARBA00022792"/>
    </source>
</evidence>
<keyword evidence="11" id="KW-0408">Iron</keyword>
<evidence type="ECO:0000256" key="11">
    <source>
        <dbReference type="PIRSR" id="PIRSR607992-2"/>
    </source>
</evidence>
<dbReference type="Proteomes" id="UP000281553">
    <property type="component" value="Unassembled WGS sequence"/>
</dbReference>
<name>A0A3P7NJ44_DIBLA</name>
<evidence type="ECO:0000256" key="6">
    <source>
        <dbReference type="ARBA" id="ARBA00022946"/>
    </source>
</evidence>
<keyword evidence="12" id="KW-0816">Tricarboxylic acid cycle</keyword>
<dbReference type="OrthoDB" id="18577at2759"/>
<evidence type="ECO:0000256" key="2">
    <source>
        <dbReference type="ARBA" id="ARBA00007294"/>
    </source>
</evidence>
<evidence type="ECO:0000313" key="14">
    <source>
        <dbReference type="Proteomes" id="UP000281553"/>
    </source>
</evidence>
<feature type="binding site" description="axial binding residue" evidence="11">
    <location>
        <position position="120"/>
    </location>
    <ligand>
        <name>heme b</name>
        <dbReference type="ChEBI" id="CHEBI:60344"/>
        <note>ligand shared with SDHC</note>
    </ligand>
    <ligandPart>
        <name>Fe</name>
        <dbReference type="ChEBI" id="CHEBI:18248"/>
    </ligandPart>
</feature>
<dbReference type="GO" id="GO:0006121">
    <property type="term" value="P:mitochondrial electron transport, succinate to ubiquinone"/>
    <property type="evidence" value="ECO:0007669"/>
    <property type="project" value="TreeGrafter"/>
</dbReference>
<sequence length="181" mass="20282">MALALQISKHMLRKGAFPAFSQLNACRTLVCSSNNLAKLGTGMSTEHSYADSRQNGIVSHQPNICIHVAPQPNVTGMMLPSTHWTIERVVAISMLPMYPIALMLEPYGSEYIVAAAVSLHAYWGFNGVIRDYIMERRYGPTLQPVLQMIWKVFCAAGFAGFCYFNYYDVGIIKGVKKLWHF</sequence>
<keyword evidence="12" id="KW-0249">Electron transport</keyword>
<keyword evidence="5 12" id="KW-0999">Mitochondrion inner membrane</keyword>
<feature type="binding site" evidence="10">
    <location>
        <position position="132"/>
    </location>
    <ligand>
        <name>a ubiquinone</name>
        <dbReference type="ChEBI" id="CHEBI:16389"/>
        <note>ligand shared with IP/SDHB</note>
    </ligand>
</feature>
<dbReference type="GO" id="GO:0020037">
    <property type="term" value="F:heme binding"/>
    <property type="evidence" value="ECO:0007669"/>
    <property type="project" value="TreeGrafter"/>
</dbReference>
<proteinExistence type="inferred from homology"/>
<dbReference type="PANTHER" id="PTHR13337">
    <property type="entry name" value="SUCCINATE DEHYDROGENASE"/>
    <property type="match status" value="1"/>
</dbReference>
<dbReference type="Gene3D" id="1.20.1300.10">
    <property type="entry name" value="Fumarate reductase/succinate dehydrogenase, transmembrane subunit"/>
    <property type="match status" value="1"/>
</dbReference>
<keyword evidence="14" id="KW-1185">Reference proteome</keyword>
<dbReference type="Pfam" id="PF05328">
    <property type="entry name" value="CybS"/>
    <property type="match status" value="1"/>
</dbReference>
<evidence type="ECO:0000256" key="12">
    <source>
        <dbReference type="RuleBase" id="RU364031"/>
    </source>
</evidence>
<evidence type="ECO:0000256" key="10">
    <source>
        <dbReference type="PIRSR" id="PIRSR607992-1"/>
    </source>
</evidence>
<keyword evidence="9 12" id="KW-0472">Membrane</keyword>
<dbReference type="CDD" id="cd03496">
    <property type="entry name" value="SQR_TypeC_CybS"/>
    <property type="match status" value="1"/>
</dbReference>
<evidence type="ECO:0000256" key="8">
    <source>
        <dbReference type="ARBA" id="ARBA00023128"/>
    </source>
</evidence>
<keyword evidence="3 12" id="KW-0813">Transport</keyword>
<comment type="caution">
    <text evidence="12">Lacks conserved residue(s) required for the propagation of feature annotation.</text>
</comment>
<comment type="function">
    <text evidence="12">Membrane-anchoring subunit of succinate dehydrogenase (SDH) that is involved in complex II of the mitochondrial electron transport chain and is responsible for transferring electrons from succinate to ubiquinone (coenzyme Q).</text>
</comment>